<evidence type="ECO:0000313" key="2">
    <source>
        <dbReference type="EMBL" id="JAT04497.1"/>
    </source>
</evidence>
<dbReference type="PANTHER" id="PTHR40240:SF1">
    <property type="entry name" value="PLEXUS, ISOFORM A"/>
    <property type="match status" value="1"/>
</dbReference>
<feature type="region of interest" description="Disordered" evidence="1">
    <location>
        <begin position="687"/>
        <end position="867"/>
    </location>
</feature>
<name>A0A1B6JZ63_9HEMI</name>
<organism evidence="2">
    <name type="scientific">Homalodisca liturata</name>
    <dbReference type="NCBI Taxonomy" id="320908"/>
    <lineage>
        <taxon>Eukaryota</taxon>
        <taxon>Metazoa</taxon>
        <taxon>Ecdysozoa</taxon>
        <taxon>Arthropoda</taxon>
        <taxon>Hexapoda</taxon>
        <taxon>Insecta</taxon>
        <taxon>Pterygota</taxon>
        <taxon>Neoptera</taxon>
        <taxon>Paraneoptera</taxon>
        <taxon>Hemiptera</taxon>
        <taxon>Auchenorrhyncha</taxon>
        <taxon>Membracoidea</taxon>
        <taxon>Cicadellidae</taxon>
        <taxon>Cicadellinae</taxon>
        <taxon>Proconiini</taxon>
        <taxon>Homalodisca</taxon>
    </lineage>
</organism>
<reference evidence="2" key="1">
    <citation type="submission" date="2015-11" db="EMBL/GenBank/DDBJ databases">
        <title>De novo transcriptome assembly of four potential Pierce s Disease insect vectors from Arizona vineyards.</title>
        <authorList>
            <person name="Tassone E.E."/>
        </authorList>
    </citation>
    <scope>NUCLEOTIDE SEQUENCE</scope>
</reference>
<feature type="non-terminal residue" evidence="2">
    <location>
        <position position="936"/>
    </location>
</feature>
<feature type="compositionally biased region" description="Pro residues" evidence="1">
    <location>
        <begin position="854"/>
        <end position="863"/>
    </location>
</feature>
<sequence length="936" mass="104222">MENMYIKRESGMEETLRNVCFVCGNVGHPDQYWLRSKPGNNASEPYFPFLETHEPPASYRHNRQDPAVKSCYLCYSLLTQQWDRYQRDNTPHSRRLYWLKRCDNGPYTGAEMGMQGEYAAQILGLSVEPMHREAPNVGVEDKRMSPCPRTLPSVPSAEPLDPVTKQPHHDSALDLRHSPAISIPHSNPSSSSGTDILDLSMPDKNAVTEVCYVCGEEHTRGSLTQISAKPVPANSPTPFFPSLILHPRPPRSRPMDSAGRVQACAACFAHLLHQWQAYSVQGVPHSERNYVLRKRVAPSLDTTTFVCYTCALEYPSSSIRLLYCCPNPEKEAYFPFICSLKPPQGASPISPQGMVQVCSICYKSIPQKQSLFGASNNHNEASVLSETPPAILQSAKSPDIRFRPYELSKPSPSPKATSVDGSNGLQQYSCYVCGALNSRAAMEWLSTEAEGMNSHAMHFPCLRNLRTENGRVDSWGRVLTCVKCSGHLARQWETMEADRIPLERRRYDVPSTTQNGVSPVSSTSAGNTSSIYCFLCGLHSDLTLARVLYSKPQGRNAPYFPTLLSHRSPANAEQLREDGSALVCTFCYHAVLAQWRAQPHTAPEVRGYNWHDYICYVCGITTYRLRVRALPVKDFPFVRYHRCPEGSLLLENGEYAVVCLDCYETLRSQNNEYERWGLPLDKREYNWLTQPPPPEDSPDVTVARLPSGQRTDKQVPPPLSRPAQKNCSPKLPDKRPPVIKPDQGLSKPVGGHKAVRSPVPAPPVSVGVGPAGPSGGSRSFAAALRNLAKQAGPATGERDGEMDGRSSPKRPPPPPLVRGPTPPTTTAAVKLPDKERNSEQRSGFQPYRPEESRVPPPGVPPPHYALEYPPYHPHPSLYPPPHLQHYRLEEQMYCGVPPLFATYPPALYGLMPSPLGLITPAMHERLKLEEEHRQRE</sequence>
<protein>
    <submittedName>
        <fullName evidence="2">Uncharacterized protein</fullName>
    </submittedName>
</protein>
<evidence type="ECO:0000256" key="1">
    <source>
        <dbReference type="SAM" id="MobiDB-lite"/>
    </source>
</evidence>
<accession>A0A1B6JZ63</accession>
<dbReference type="AlphaFoldDB" id="A0A1B6JZ63"/>
<dbReference type="EMBL" id="GECU01003210">
    <property type="protein sequence ID" value="JAT04497.1"/>
    <property type="molecule type" value="Transcribed_RNA"/>
</dbReference>
<gene>
    <name evidence="2" type="ORF">g.41063</name>
</gene>
<feature type="region of interest" description="Disordered" evidence="1">
    <location>
        <begin position="139"/>
        <end position="171"/>
    </location>
</feature>
<feature type="compositionally biased region" description="Basic and acidic residues" evidence="1">
    <location>
        <begin position="796"/>
        <end position="806"/>
    </location>
</feature>
<proteinExistence type="predicted"/>
<dbReference type="PANTHER" id="PTHR40240">
    <property type="entry name" value="PLEXUS, ISOFORM A"/>
    <property type="match status" value="1"/>
</dbReference>
<feature type="compositionally biased region" description="Pro residues" evidence="1">
    <location>
        <begin position="809"/>
        <end position="823"/>
    </location>
</feature>